<comment type="caution">
    <text evidence="1">The sequence shown here is derived from an EMBL/GenBank/DDBJ whole genome shotgun (WGS) entry which is preliminary data.</text>
</comment>
<proteinExistence type="predicted"/>
<dbReference type="InterPro" id="IPR014969">
    <property type="entry name" value="DNA_S_DndE"/>
</dbReference>
<evidence type="ECO:0000313" key="1">
    <source>
        <dbReference type="EMBL" id="KKL55776.1"/>
    </source>
</evidence>
<name>A0A0F9DPU0_9ZZZZ</name>
<dbReference type="AlphaFoldDB" id="A0A0F9DPU0"/>
<protein>
    <recommendedName>
        <fullName evidence="2">DNA sulfur modification protein DndE</fullName>
    </recommendedName>
</protein>
<dbReference type="InterPro" id="IPR038472">
    <property type="entry name" value="DndE_sf"/>
</dbReference>
<organism evidence="1">
    <name type="scientific">marine sediment metagenome</name>
    <dbReference type="NCBI Taxonomy" id="412755"/>
    <lineage>
        <taxon>unclassified sequences</taxon>
        <taxon>metagenomes</taxon>
        <taxon>ecological metagenomes</taxon>
    </lineage>
</organism>
<accession>A0A0F9DPU0</accession>
<gene>
    <name evidence="1" type="ORF">LCGC14_2252020</name>
</gene>
<evidence type="ECO:0008006" key="2">
    <source>
        <dbReference type="Google" id="ProtNLM"/>
    </source>
</evidence>
<dbReference type="NCBIfam" id="TIGR03184">
    <property type="entry name" value="DNA_S_dndE"/>
    <property type="match status" value="1"/>
</dbReference>
<dbReference type="Pfam" id="PF08870">
    <property type="entry name" value="DndE"/>
    <property type="match status" value="1"/>
</dbReference>
<sequence>MHINKFRISSTATGQVRIISQRSGLTPNLVCRMAMLSSFESGPISGAADDTSEGQEFNAYTLFGDFQPLLIDLLRYVEFGPEVSEPDDNDLLERLRLHIDRGVRQLSVRLKSPADAAELIAGSA</sequence>
<dbReference type="Gene3D" id="1.10.1220.160">
    <property type="entry name" value="DNA sulphur modification protein DndE"/>
    <property type="match status" value="1"/>
</dbReference>
<dbReference type="EMBL" id="LAZR01030718">
    <property type="protein sequence ID" value="KKL55776.1"/>
    <property type="molecule type" value="Genomic_DNA"/>
</dbReference>
<reference evidence="1" key="1">
    <citation type="journal article" date="2015" name="Nature">
        <title>Complex archaea that bridge the gap between prokaryotes and eukaryotes.</title>
        <authorList>
            <person name="Spang A."/>
            <person name="Saw J.H."/>
            <person name="Jorgensen S.L."/>
            <person name="Zaremba-Niedzwiedzka K."/>
            <person name="Martijn J."/>
            <person name="Lind A.E."/>
            <person name="van Eijk R."/>
            <person name="Schleper C."/>
            <person name="Guy L."/>
            <person name="Ettema T.J."/>
        </authorList>
    </citation>
    <scope>NUCLEOTIDE SEQUENCE</scope>
</reference>